<name>A0A1U1AIX6_9MYCO</name>
<dbReference type="RefSeq" id="WP_005068326.1">
    <property type="nucleotide sequence ID" value="NZ_CP021122.1"/>
</dbReference>
<dbReference type="AlphaFoldDB" id="A0A1U1AIX6"/>
<protein>
    <submittedName>
        <fullName evidence="2">N-acetyltransferase GCN5</fullName>
    </submittedName>
</protein>
<dbReference type="EMBL" id="FVGW01000021">
    <property type="protein sequence ID" value="SKM97683.1"/>
    <property type="molecule type" value="Genomic_DNA"/>
</dbReference>
<dbReference type="SUPFAM" id="SSF55729">
    <property type="entry name" value="Acyl-CoA N-acyltransferases (Nat)"/>
    <property type="match status" value="1"/>
</dbReference>
<dbReference type="PROSITE" id="PS51186">
    <property type="entry name" value="GNAT"/>
    <property type="match status" value="1"/>
</dbReference>
<dbReference type="Pfam" id="PF00583">
    <property type="entry name" value="Acetyltransf_1"/>
    <property type="match status" value="1"/>
</dbReference>
<accession>A0A1U1AIX6</accession>
<dbReference type="CDD" id="cd04301">
    <property type="entry name" value="NAT_SF"/>
    <property type="match status" value="1"/>
</dbReference>
<keyword evidence="2" id="KW-0808">Transferase</keyword>
<evidence type="ECO:0000313" key="2">
    <source>
        <dbReference type="EMBL" id="SKM97683.1"/>
    </source>
</evidence>
<gene>
    <name evidence="2" type="ORF">SAMEA2259716_05645</name>
</gene>
<proteinExistence type="predicted"/>
<dbReference type="Proteomes" id="UP000190074">
    <property type="component" value="Unassembled WGS sequence"/>
</dbReference>
<sequence>MNIAVSPGLETVPAASAGGASVILRRLTHDDASAVADLHAGLPDLDRYRRFFSTHPVDTAALAESLTVQSTLRETVGAFEHGQLIGVANYVGRGSAHSAEIAIVVAHARQLRGVGTMLLKYLAELALRKGISQFTADFLADNYPILNMLKDLAPGQAVDHTGRGVLHISIDLNTISFD</sequence>
<feature type="domain" description="N-acetyltransferase" evidence="1">
    <location>
        <begin position="22"/>
        <end position="178"/>
    </location>
</feature>
<evidence type="ECO:0000313" key="3">
    <source>
        <dbReference type="Proteomes" id="UP000190074"/>
    </source>
</evidence>
<organism evidence="2 3">
    <name type="scientific">Mycobacteroides abscessus subsp. massiliense</name>
    <dbReference type="NCBI Taxonomy" id="1962118"/>
    <lineage>
        <taxon>Bacteria</taxon>
        <taxon>Bacillati</taxon>
        <taxon>Actinomycetota</taxon>
        <taxon>Actinomycetes</taxon>
        <taxon>Mycobacteriales</taxon>
        <taxon>Mycobacteriaceae</taxon>
        <taxon>Mycobacteroides</taxon>
        <taxon>Mycobacteroides abscessus</taxon>
    </lineage>
</organism>
<reference evidence="2 3" key="1">
    <citation type="submission" date="2016-11" db="EMBL/GenBank/DDBJ databases">
        <authorList>
            <consortium name="Pathogen Informatics"/>
        </authorList>
    </citation>
    <scope>NUCLEOTIDE SEQUENCE [LARGE SCALE GENOMIC DNA]</scope>
    <source>
        <strain evidence="2 3">911</strain>
    </source>
</reference>
<dbReference type="Gene3D" id="3.40.630.30">
    <property type="match status" value="1"/>
</dbReference>
<dbReference type="InterPro" id="IPR016181">
    <property type="entry name" value="Acyl_CoA_acyltransferase"/>
</dbReference>
<dbReference type="InterPro" id="IPR000182">
    <property type="entry name" value="GNAT_dom"/>
</dbReference>
<evidence type="ECO:0000259" key="1">
    <source>
        <dbReference type="PROSITE" id="PS51186"/>
    </source>
</evidence>
<dbReference type="GO" id="GO:0016747">
    <property type="term" value="F:acyltransferase activity, transferring groups other than amino-acyl groups"/>
    <property type="evidence" value="ECO:0007669"/>
    <property type="project" value="InterPro"/>
</dbReference>